<dbReference type="GO" id="GO:0016055">
    <property type="term" value="P:Wnt signaling pathway"/>
    <property type="evidence" value="ECO:0007669"/>
    <property type="project" value="InterPro"/>
</dbReference>
<dbReference type="PANTHER" id="PTHR13417:SF2">
    <property type="entry name" value="E3 UBIQUITIN-PROTEIN LIGASE RNF146"/>
    <property type="match status" value="1"/>
</dbReference>
<feature type="domain" description="WWE" evidence="1">
    <location>
        <begin position="30"/>
        <end position="110"/>
    </location>
</feature>
<proteinExistence type="predicted"/>
<dbReference type="GO" id="GO:0006511">
    <property type="term" value="P:ubiquitin-dependent protein catabolic process"/>
    <property type="evidence" value="ECO:0007669"/>
    <property type="project" value="TreeGrafter"/>
</dbReference>
<dbReference type="SMART" id="SM00678">
    <property type="entry name" value="WWE"/>
    <property type="match status" value="1"/>
</dbReference>
<reference evidence="2" key="1">
    <citation type="journal article" date="2019" name="MBio">
        <title>Virus Genomes from Deep Sea Sediments Expand the Ocean Megavirome and Support Independent Origins of Viral Gigantism.</title>
        <authorList>
            <person name="Backstrom D."/>
            <person name="Yutin N."/>
            <person name="Jorgensen S.L."/>
            <person name="Dharamshi J."/>
            <person name="Homa F."/>
            <person name="Zaremba-Niedwiedzka K."/>
            <person name="Spang A."/>
            <person name="Wolf Y.I."/>
            <person name="Koonin E.V."/>
            <person name="Ettema T.J."/>
        </authorList>
    </citation>
    <scope>NUCLEOTIDE SEQUENCE</scope>
</reference>
<dbReference type="PROSITE" id="PS50918">
    <property type="entry name" value="WWE"/>
    <property type="match status" value="1"/>
</dbReference>
<dbReference type="PANTHER" id="PTHR13417">
    <property type="entry name" value="E3 UBIQUITIN-PROTEIN LIGASE RNF146"/>
    <property type="match status" value="1"/>
</dbReference>
<accession>A0A481YQS8</accession>
<sequence length="135" mass="15194">MKGSIESTNNGCPICRGAIPDDVYENAKMKDTAAIEMDNVDYRWLYCGRNNGWWAYTDTHNRIIEAAFQDFLENNVDNSVSIVIYGKSYAVNFTAMTQTSPHGDTRGIKRLATDEDLENFDETSLKGIAGIQIKR</sequence>
<dbReference type="InterPro" id="IPR033509">
    <property type="entry name" value="RNF146"/>
</dbReference>
<dbReference type="GO" id="GO:0008270">
    <property type="term" value="F:zinc ion binding"/>
    <property type="evidence" value="ECO:0007669"/>
    <property type="project" value="InterPro"/>
</dbReference>
<dbReference type="EMBL" id="MK500327">
    <property type="protein sequence ID" value="QBK85429.1"/>
    <property type="molecule type" value="Genomic_DNA"/>
</dbReference>
<protein>
    <submittedName>
        <fullName evidence="2">WWE domain protein</fullName>
    </submittedName>
</protein>
<dbReference type="Pfam" id="PF02825">
    <property type="entry name" value="WWE"/>
    <property type="match status" value="1"/>
</dbReference>
<dbReference type="InterPro" id="IPR037197">
    <property type="entry name" value="WWE_dom_sf"/>
</dbReference>
<organism evidence="2">
    <name type="scientific">Marseillevirus LCMAC101</name>
    <dbReference type="NCBI Taxonomy" id="2506602"/>
    <lineage>
        <taxon>Viruses</taxon>
        <taxon>Varidnaviria</taxon>
        <taxon>Bamfordvirae</taxon>
        <taxon>Nucleocytoviricota</taxon>
        <taxon>Megaviricetes</taxon>
        <taxon>Pimascovirales</taxon>
        <taxon>Pimascovirales incertae sedis</taxon>
        <taxon>Marseilleviridae</taxon>
    </lineage>
</organism>
<dbReference type="SUPFAM" id="SSF117839">
    <property type="entry name" value="WWE domain"/>
    <property type="match status" value="1"/>
</dbReference>
<evidence type="ECO:0000259" key="1">
    <source>
        <dbReference type="PROSITE" id="PS50918"/>
    </source>
</evidence>
<dbReference type="InterPro" id="IPR004170">
    <property type="entry name" value="WWE_dom"/>
</dbReference>
<evidence type="ECO:0000313" key="2">
    <source>
        <dbReference type="EMBL" id="QBK85429.1"/>
    </source>
</evidence>
<dbReference type="GO" id="GO:0072572">
    <property type="term" value="F:poly-ADP-D-ribose binding"/>
    <property type="evidence" value="ECO:0007669"/>
    <property type="project" value="InterPro"/>
</dbReference>
<dbReference type="GO" id="GO:0061630">
    <property type="term" value="F:ubiquitin protein ligase activity"/>
    <property type="evidence" value="ECO:0007669"/>
    <property type="project" value="InterPro"/>
</dbReference>
<dbReference type="InterPro" id="IPR018123">
    <property type="entry name" value="WWE-dom_subgr"/>
</dbReference>
<name>A0A481YQS8_9VIRU</name>
<gene>
    <name evidence="2" type="ORF">LCMAC101_00160</name>
</gene>
<dbReference type="Gene3D" id="3.30.720.50">
    <property type="match status" value="1"/>
</dbReference>